<dbReference type="InterPro" id="IPR011032">
    <property type="entry name" value="GroES-like_sf"/>
</dbReference>
<dbReference type="Pfam" id="PF08240">
    <property type="entry name" value="ADH_N"/>
    <property type="match status" value="1"/>
</dbReference>
<evidence type="ECO:0000259" key="2">
    <source>
        <dbReference type="SMART" id="SM00829"/>
    </source>
</evidence>
<dbReference type="Gene3D" id="3.40.50.720">
    <property type="entry name" value="NAD(P)-binding Rossmann-like Domain"/>
    <property type="match status" value="1"/>
</dbReference>
<evidence type="ECO:0000313" key="3">
    <source>
        <dbReference type="EMBL" id="GAA2129990.1"/>
    </source>
</evidence>
<proteinExistence type="predicted"/>
<dbReference type="SUPFAM" id="SSF50129">
    <property type="entry name" value="GroES-like"/>
    <property type="match status" value="1"/>
</dbReference>
<gene>
    <name evidence="3" type="ORF">GCM10009843_32130</name>
</gene>
<dbReference type="InterPro" id="IPR050700">
    <property type="entry name" value="YIM1/Zinc_Alcohol_DH_Fams"/>
</dbReference>
<dbReference type="CDD" id="cd08267">
    <property type="entry name" value="MDR1"/>
    <property type="match status" value="1"/>
</dbReference>
<evidence type="ECO:0000313" key="4">
    <source>
        <dbReference type="Proteomes" id="UP001500575"/>
    </source>
</evidence>
<dbReference type="InterPro" id="IPR036291">
    <property type="entry name" value="NAD(P)-bd_dom_sf"/>
</dbReference>
<dbReference type="InterPro" id="IPR013154">
    <property type="entry name" value="ADH-like_N"/>
</dbReference>
<dbReference type="SMART" id="SM00829">
    <property type="entry name" value="PKS_ER"/>
    <property type="match status" value="1"/>
</dbReference>
<feature type="domain" description="Enoyl reductase (ER)" evidence="2">
    <location>
        <begin position="10"/>
        <end position="321"/>
    </location>
</feature>
<feature type="region of interest" description="Disordered" evidence="1">
    <location>
        <begin position="1"/>
        <end position="26"/>
    </location>
</feature>
<dbReference type="EMBL" id="BAAAQQ010000013">
    <property type="protein sequence ID" value="GAA2129990.1"/>
    <property type="molecule type" value="Genomic_DNA"/>
</dbReference>
<reference evidence="4" key="1">
    <citation type="journal article" date="2019" name="Int. J. Syst. Evol. Microbiol.">
        <title>The Global Catalogue of Microorganisms (GCM) 10K type strain sequencing project: providing services to taxonomists for standard genome sequencing and annotation.</title>
        <authorList>
            <consortium name="The Broad Institute Genomics Platform"/>
            <consortium name="The Broad Institute Genome Sequencing Center for Infectious Disease"/>
            <person name="Wu L."/>
            <person name="Ma J."/>
        </authorList>
    </citation>
    <scope>NUCLEOTIDE SEQUENCE [LARGE SCALE GENOMIC DNA]</scope>
    <source>
        <strain evidence="4">JCM 16021</strain>
    </source>
</reference>
<comment type="caution">
    <text evidence="3">The sequence shown here is derived from an EMBL/GenBank/DDBJ whole genome shotgun (WGS) entry which is preliminary data.</text>
</comment>
<keyword evidence="4" id="KW-1185">Reference proteome</keyword>
<protein>
    <submittedName>
        <fullName evidence="3">NAD(P)-dependent alcohol dehydrogenase</fullName>
    </submittedName>
</protein>
<dbReference type="Pfam" id="PF13602">
    <property type="entry name" value="ADH_zinc_N_2"/>
    <property type="match status" value="1"/>
</dbReference>
<dbReference type="InterPro" id="IPR020843">
    <property type="entry name" value="ER"/>
</dbReference>
<evidence type="ECO:0000256" key="1">
    <source>
        <dbReference type="SAM" id="MobiDB-lite"/>
    </source>
</evidence>
<dbReference type="PANTHER" id="PTHR11695:SF294">
    <property type="entry name" value="RETICULON-4-INTERACTING PROTEIN 1, MITOCHONDRIAL"/>
    <property type="match status" value="1"/>
</dbReference>
<name>A0ABP5KEP4_9ACTN</name>
<dbReference type="RefSeq" id="WP_344304817.1">
    <property type="nucleotide sequence ID" value="NZ_BAAAQQ010000013.1"/>
</dbReference>
<dbReference type="PANTHER" id="PTHR11695">
    <property type="entry name" value="ALCOHOL DEHYDROGENASE RELATED"/>
    <property type="match status" value="1"/>
</dbReference>
<dbReference type="SUPFAM" id="SSF51735">
    <property type="entry name" value="NAD(P)-binding Rossmann-fold domains"/>
    <property type="match status" value="1"/>
</dbReference>
<sequence>MRAVVQQGYGGTETWSVHDVPDPSPGNGEVLVEVRAAAIDRGTWHLMIGEPLLMRPFLGLRGLRQPVPGRDVAGVVVGVGPGVAGFAPGDEVYGSAPSGSLAERAVVSVKRLAHRPQTLTFEQSAAVPISGMTAIQAVRAGGVRAGQRVMVIGASGGVGTYLAQLAMSLGAEVTGVCSTSKIDLLSDLGVQRIVDYTRQDPTDLVGERFDVVLDIGGNRPLRDVRRLLTPAGTLVLIGGDEGGRVLGGLDRQLRAAALSLVSRQKLRGLVAAEKAADLEELARLADQGAYRPVVDRVFPLADAAKAMDHLAEGHARGKLVVVP</sequence>
<accession>A0ABP5KEP4</accession>
<dbReference type="Proteomes" id="UP001500575">
    <property type="component" value="Unassembled WGS sequence"/>
</dbReference>
<dbReference type="Gene3D" id="3.90.180.10">
    <property type="entry name" value="Medium-chain alcohol dehydrogenases, catalytic domain"/>
    <property type="match status" value="1"/>
</dbReference>
<organism evidence="3 4">
    <name type="scientific">Nocardioides bigeumensis</name>
    <dbReference type="NCBI Taxonomy" id="433657"/>
    <lineage>
        <taxon>Bacteria</taxon>
        <taxon>Bacillati</taxon>
        <taxon>Actinomycetota</taxon>
        <taxon>Actinomycetes</taxon>
        <taxon>Propionibacteriales</taxon>
        <taxon>Nocardioidaceae</taxon>
        <taxon>Nocardioides</taxon>
    </lineage>
</organism>